<dbReference type="GO" id="GO:0044423">
    <property type="term" value="C:virion component"/>
    <property type="evidence" value="ECO:0007669"/>
    <property type="project" value="UniProtKB-KW"/>
</dbReference>
<reference evidence="7 8" key="1">
    <citation type="submission" date="1999-02" db="EMBL/GenBank/DDBJ databases">
        <title>The complete DNA sequence and transcription map of the unique long genome region of Marek's disease virus type 2.</title>
        <authorList>
            <person name="Jang H."/>
            <person name="Cai J."/>
            <person name="Izumiya Y."/>
            <person name="Murakami Y."/>
            <person name="Mochizuki M."/>
            <person name="Song C."/>
            <person name="Lee Y."/>
            <person name="Kai C."/>
            <person name="Takahashi E."/>
            <person name="Mikami T."/>
        </authorList>
    </citation>
    <scope>NUCLEOTIDE SEQUENCE [LARGE SCALE GENOMIC DNA]</scope>
    <source>
        <strain evidence="7">HPRS24</strain>
    </source>
</reference>
<evidence type="ECO:0000313" key="8">
    <source>
        <dbReference type="Proteomes" id="UP000133659"/>
    </source>
</evidence>
<dbReference type="Proteomes" id="UP000133659">
    <property type="component" value="Genome"/>
</dbReference>
<evidence type="ECO:0000256" key="4">
    <source>
        <dbReference type="ARBA" id="ARBA00022921"/>
    </source>
</evidence>
<keyword evidence="6" id="KW-0812">Transmembrane</keyword>
<keyword evidence="3" id="KW-0946">Virion</keyword>
<dbReference type="Pfam" id="PF03044">
    <property type="entry name" value="Herpes_UL16"/>
    <property type="match status" value="1"/>
</dbReference>
<evidence type="ECO:0000256" key="5">
    <source>
        <dbReference type="ARBA" id="ARBA00023200"/>
    </source>
</evidence>
<evidence type="ECO:0000256" key="6">
    <source>
        <dbReference type="SAM" id="Phobius"/>
    </source>
</evidence>
<organism evidence="7 8">
    <name type="scientific">Marek's disease virus serotype 2 MDV2</name>
    <dbReference type="NCBI Taxonomy" id="36353"/>
    <lineage>
        <taxon>Viruses</taxon>
        <taxon>Duplodnaviria</taxon>
        <taxon>Heunggongvirae</taxon>
        <taxon>Peploviricota</taxon>
        <taxon>Herviviricetes</taxon>
        <taxon>Herpesvirales</taxon>
        <taxon>Orthoherpesviridae</taxon>
        <taxon>Alphaherpesvirinae</taxon>
        <taxon>Mardivirus</taxon>
        <taxon>Mardivirus gallidalpha3</taxon>
        <taxon>Gallid alphaherpesvirus 3</taxon>
    </lineage>
</organism>
<protein>
    <submittedName>
        <fullName evidence="7">UL16 product homolog</fullName>
    </submittedName>
</protein>
<proteinExistence type="predicted"/>
<keyword evidence="5" id="KW-1035">Host cytoplasm</keyword>
<evidence type="ECO:0000313" key="7">
    <source>
        <dbReference type="EMBL" id="BAA82910.1"/>
    </source>
</evidence>
<keyword evidence="6" id="KW-1133">Transmembrane helix</keyword>
<dbReference type="InterPro" id="IPR004286">
    <property type="entry name" value="Herpes_UL16/UL94"/>
</dbReference>
<evidence type="ECO:0000256" key="3">
    <source>
        <dbReference type="ARBA" id="ARBA00022844"/>
    </source>
</evidence>
<accession>A0A1P7TZV4</accession>
<sequence>MTTRRRRTPGSPRRSERTCDTAAVEFVNKLNDRICVWRTLRAESRLAVLVALTTLDFTLCTYVPLGARPQKTKWVEIFMYLTRPKEMYLDRNTFQLLFLVNGTRAYSVTAALRITPILRDGSSADLIFFSDVAPSRTCIGLPDVAIEPLSTISCIAPDINSLVQRTQPPDDPHNCIAISIGAWWSLSKRRFYYLRMEESLLSICPAGWQQRSLGATLAKFLNHRSGCAECRGHFDLHVDVCNVRWECGSLGQACVCRGPCMWMKARQTDIQVKGEKSLCCVLFMDTVNAVRVVGNSGTKACITERLEELIEAEVDSRKIPVNSCGWHLVYLPEMWSSILVQGCIRLSRVCV</sequence>
<keyword evidence="2" id="KW-0920">Virion tegument</keyword>
<feature type="transmembrane region" description="Helical" evidence="6">
    <location>
        <begin position="46"/>
        <end position="65"/>
    </location>
</feature>
<evidence type="ECO:0000256" key="2">
    <source>
        <dbReference type="ARBA" id="ARBA00022580"/>
    </source>
</evidence>
<dbReference type="EMBL" id="AB024414">
    <property type="protein sequence ID" value="BAA82910.1"/>
    <property type="molecule type" value="Genomic_DNA"/>
</dbReference>
<keyword evidence="1" id="KW-1048">Host nucleus</keyword>
<gene>
    <name evidence="7" type="primary">ORF 21</name>
</gene>
<evidence type="ECO:0000256" key="1">
    <source>
        <dbReference type="ARBA" id="ARBA00022562"/>
    </source>
</evidence>
<name>A0A1P7TZV4_9ALPH</name>
<keyword evidence="6" id="KW-0472">Membrane</keyword>
<keyword evidence="4" id="KW-0426">Late protein</keyword>